<organism evidence="5 6">
    <name type="scientific">Gallibacterium anatis 12656/12</name>
    <dbReference type="NCBI Taxonomy" id="1195244"/>
    <lineage>
        <taxon>Bacteria</taxon>
        <taxon>Pseudomonadati</taxon>
        <taxon>Pseudomonadota</taxon>
        <taxon>Gammaproteobacteria</taxon>
        <taxon>Pasteurellales</taxon>
        <taxon>Pasteurellaceae</taxon>
        <taxon>Gallibacterium</taxon>
    </lineage>
</organism>
<accession>U1GHW2</accession>
<comment type="caution">
    <text evidence="5">The sequence shown here is derived from an EMBL/GenBank/DDBJ whole genome shotgun (WGS) entry which is preliminary data.</text>
</comment>
<evidence type="ECO:0000259" key="4">
    <source>
        <dbReference type="Pfam" id="PF01420"/>
    </source>
</evidence>
<reference evidence="5 6" key="1">
    <citation type="journal article" date="2013" name="Genome Announc.">
        <title>Draft Genome Sequence of Gallibacterium anatis bv. haemolytica 12656-12 Liver, an Isolate Obtained from the Liver of a Septicemic Chicken.</title>
        <authorList>
            <person name="Kudirkiene E."/>
            <person name="Christensen H."/>
            <person name="Bojesen A.M."/>
        </authorList>
    </citation>
    <scope>NUCLEOTIDE SEQUENCE [LARGE SCALE GENOMIC DNA]</scope>
    <source>
        <strain evidence="5">12656/12</strain>
    </source>
</reference>
<dbReference type="SUPFAM" id="SSF116734">
    <property type="entry name" value="DNA methylase specificity domain"/>
    <property type="match status" value="1"/>
</dbReference>
<dbReference type="RefSeq" id="WP_021462504.1">
    <property type="nucleotide sequence ID" value="NZ_AVOX01000082.1"/>
</dbReference>
<keyword evidence="2" id="KW-0680">Restriction system</keyword>
<dbReference type="REBASE" id="74312">
    <property type="entry name" value="S1.Gan12ORF12385P"/>
</dbReference>
<dbReference type="PANTHER" id="PTHR30408:SF12">
    <property type="entry name" value="TYPE I RESTRICTION ENZYME MJAVIII SPECIFICITY SUBUNIT"/>
    <property type="match status" value="1"/>
</dbReference>
<dbReference type="PATRIC" id="fig|1195244.3.peg.2364"/>
<evidence type="ECO:0000313" key="6">
    <source>
        <dbReference type="Proteomes" id="UP000016529"/>
    </source>
</evidence>
<comment type="similarity">
    <text evidence="1">Belongs to the type-I restriction system S methylase family.</text>
</comment>
<dbReference type="AlphaFoldDB" id="U1GHW2"/>
<dbReference type="EMBL" id="AVOX01000082">
    <property type="protein sequence ID" value="ERF77272.1"/>
    <property type="molecule type" value="Genomic_DNA"/>
</dbReference>
<evidence type="ECO:0000313" key="5">
    <source>
        <dbReference type="EMBL" id="ERF77272.1"/>
    </source>
</evidence>
<dbReference type="InterPro" id="IPR000055">
    <property type="entry name" value="Restrct_endonuc_typeI_TRD"/>
</dbReference>
<proteinExistence type="inferred from homology"/>
<dbReference type="Gene3D" id="3.90.220.20">
    <property type="entry name" value="DNA methylase specificity domains"/>
    <property type="match status" value="1"/>
</dbReference>
<keyword evidence="3" id="KW-0238">DNA-binding</keyword>
<evidence type="ECO:0000256" key="3">
    <source>
        <dbReference type="ARBA" id="ARBA00023125"/>
    </source>
</evidence>
<protein>
    <recommendedName>
        <fullName evidence="4">Type I restriction modification DNA specificity domain-containing protein</fullName>
    </recommendedName>
</protein>
<evidence type="ECO:0000256" key="2">
    <source>
        <dbReference type="ARBA" id="ARBA00022747"/>
    </source>
</evidence>
<feature type="non-terminal residue" evidence="5">
    <location>
        <position position="1"/>
    </location>
</feature>
<feature type="domain" description="Type I restriction modification DNA specificity" evidence="4">
    <location>
        <begin position="2"/>
        <end position="168"/>
    </location>
</feature>
<dbReference type="InterPro" id="IPR044946">
    <property type="entry name" value="Restrct_endonuc_typeI_TRD_sf"/>
</dbReference>
<name>U1GHW2_9PAST</name>
<dbReference type="PANTHER" id="PTHR30408">
    <property type="entry name" value="TYPE-1 RESTRICTION ENZYME ECOKI SPECIFICITY PROTEIN"/>
    <property type="match status" value="1"/>
</dbReference>
<gene>
    <name evidence="5" type="ORF">N561_12380</name>
</gene>
<evidence type="ECO:0000256" key="1">
    <source>
        <dbReference type="ARBA" id="ARBA00010923"/>
    </source>
</evidence>
<sequence length="185" mass="20668">CKLGEVARFSKGSGYSKNDLVEHGKPIILYGRLYTNYQTIIDEIDTFTVEKNKSVISEGNEVLIPASGESAEEIARASAIEKSGIILGGDLNIIKILTKLSPHFLAITLSNGNQKLELSKKAQGKSVVHLRNSDLETVVLLHPTLPEQQKIGNLFKQLDRLITLHKRQHEHYQLLKKALLQQMFV</sequence>
<dbReference type="GO" id="GO:0009307">
    <property type="term" value="P:DNA restriction-modification system"/>
    <property type="evidence" value="ECO:0007669"/>
    <property type="project" value="UniProtKB-KW"/>
</dbReference>
<dbReference type="Pfam" id="PF01420">
    <property type="entry name" value="Methylase_S"/>
    <property type="match status" value="1"/>
</dbReference>
<dbReference type="Proteomes" id="UP000016529">
    <property type="component" value="Unassembled WGS sequence"/>
</dbReference>
<dbReference type="GO" id="GO:0003677">
    <property type="term" value="F:DNA binding"/>
    <property type="evidence" value="ECO:0007669"/>
    <property type="project" value="UniProtKB-KW"/>
</dbReference>
<dbReference type="InterPro" id="IPR052021">
    <property type="entry name" value="Type-I_RS_S_subunit"/>
</dbReference>